<gene>
    <name evidence="12" type="ORF">C5689_04410</name>
</gene>
<accession>A0A2U1SU48</accession>
<evidence type="ECO:0000259" key="11">
    <source>
        <dbReference type="Pfam" id="PF07715"/>
    </source>
</evidence>
<dbReference type="EMBL" id="PUIV01000004">
    <property type="protein sequence ID" value="PWB95153.1"/>
    <property type="molecule type" value="Genomic_DNA"/>
</dbReference>
<dbReference type="Proteomes" id="UP000245137">
    <property type="component" value="Unassembled WGS sequence"/>
</dbReference>
<evidence type="ECO:0000313" key="13">
    <source>
        <dbReference type="Proteomes" id="UP000245137"/>
    </source>
</evidence>
<evidence type="ECO:0000256" key="5">
    <source>
        <dbReference type="ARBA" id="ARBA00023077"/>
    </source>
</evidence>
<dbReference type="Gene3D" id="2.170.130.10">
    <property type="entry name" value="TonB-dependent receptor, plug domain"/>
    <property type="match status" value="1"/>
</dbReference>
<dbReference type="Pfam" id="PF00593">
    <property type="entry name" value="TonB_dep_Rec_b-barrel"/>
    <property type="match status" value="1"/>
</dbReference>
<keyword evidence="2 8" id="KW-0813">Transport</keyword>
<evidence type="ECO:0000256" key="1">
    <source>
        <dbReference type="ARBA" id="ARBA00004571"/>
    </source>
</evidence>
<organism evidence="12 13">
    <name type="scientific">Methylosinus sporium</name>
    <dbReference type="NCBI Taxonomy" id="428"/>
    <lineage>
        <taxon>Bacteria</taxon>
        <taxon>Pseudomonadati</taxon>
        <taxon>Pseudomonadota</taxon>
        <taxon>Alphaproteobacteria</taxon>
        <taxon>Hyphomicrobiales</taxon>
        <taxon>Methylocystaceae</taxon>
        <taxon>Methylosinus</taxon>
    </lineage>
</organism>
<comment type="subcellular location">
    <subcellularLocation>
        <location evidence="1 8">Cell outer membrane</location>
        <topology evidence="1 8">Multi-pass membrane protein</topology>
    </subcellularLocation>
</comment>
<dbReference type="SUPFAM" id="SSF56935">
    <property type="entry name" value="Porins"/>
    <property type="match status" value="1"/>
</dbReference>
<dbReference type="Gene3D" id="2.40.170.20">
    <property type="entry name" value="TonB-dependent receptor, beta-barrel domain"/>
    <property type="match status" value="1"/>
</dbReference>
<proteinExistence type="inferred from homology"/>
<keyword evidence="6 8" id="KW-0472">Membrane</keyword>
<evidence type="ECO:0000256" key="2">
    <source>
        <dbReference type="ARBA" id="ARBA00022448"/>
    </source>
</evidence>
<dbReference type="OrthoDB" id="9760620at2"/>
<dbReference type="GO" id="GO:0009279">
    <property type="term" value="C:cell outer membrane"/>
    <property type="evidence" value="ECO:0007669"/>
    <property type="project" value="UniProtKB-SubCell"/>
</dbReference>
<evidence type="ECO:0000256" key="6">
    <source>
        <dbReference type="ARBA" id="ARBA00023136"/>
    </source>
</evidence>
<dbReference type="PROSITE" id="PS52016">
    <property type="entry name" value="TONB_DEPENDENT_REC_3"/>
    <property type="match status" value="1"/>
</dbReference>
<dbReference type="InterPro" id="IPR000531">
    <property type="entry name" value="Beta-barrel_TonB"/>
</dbReference>
<name>A0A2U1SU48_METSR</name>
<dbReference type="InterPro" id="IPR036942">
    <property type="entry name" value="Beta-barrel_TonB_sf"/>
</dbReference>
<dbReference type="InterPro" id="IPR012910">
    <property type="entry name" value="Plug_dom"/>
</dbReference>
<protein>
    <submittedName>
        <fullName evidence="12">TonB-dependent receptor</fullName>
    </submittedName>
</protein>
<dbReference type="GO" id="GO:0015344">
    <property type="term" value="F:siderophore uptake transmembrane transporter activity"/>
    <property type="evidence" value="ECO:0007669"/>
    <property type="project" value="TreeGrafter"/>
</dbReference>
<evidence type="ECO:0000256" key="9">
    <source>
        <dbReference type="RuleBase" id="RU003357"/>
    </source>
</evidence>
<evidence type="ECO:0000313" key="12">
    <source>
        <dbReference type="EMBL" id="PWB95153.1"/>
    </source>
</evidence>
<dbReference type="PANTHER" id="PTHR30069">
    <property type="entry name" value="TONB-DEPENDENT OUTER MEMBRANE RECEPTOR"/>
    <property type="match status" value="1"/>
</dbReference>
<dbReference type="InterPro" id="IPR039426">
    <property type="entry name" value="TonB-dep_rcpt-like"/>
</dbReference>
<dbReference type="GO" id="GO:0044718">
    <property type="term" value="P:siderophore transmembrane transport"/>
    <property type="evidence" value="ECO:0007669"/>
    <property type="project" value="TreeGrafter"/>
</dbReference>
<keyword evidence="4 8" id="KW-0812">Transmembrane</keyword>
<reference evidence="12 13" key="1">
    <citation type="journal article" date="2018" name="Appl. Microbiol. Biotechnol.">
        <title>Co-cultivation of the strictly anaerobic methanogen Methanosarcina barkeri with aerobic methanotrophs in an oxygen-limited membrane bioreactor.</title>
        <authorList>
            <person name="In 't Zandt M.H."/>
            <person name="van den Bosch T.J.M."/>
            <person name="Rijkers R."/>
            <person name="van Kessel M.A.H.J."/>
            <person name="Jetten M.S.M."/>
            <person name="Welte C.U."/>
        </authorList>
    </citation>
    <scope>NUCLEOTIDE SEQUENCE [LARGE SCALE GENOMIC DNA]</scope>
    <source>
        <strain evidence="12 13">DSM 17706</strain>
    </source>
</reference>
<keyword evidence="13" id="KW-1185">Reference proteome</keyword>
<keyword evidence="12" id="KW-0675">Receptor</keyword>
<evidence type="ECO:0000256" key="4">
    <source>
        <dbReference type="ARBA" id="ARBA00022692"/>
    </source>
</evidence>
<evidence type="ECO:0000259" key="10">
    <source>
        <dbReference type="Pfam" id="PF00593"/>
    </source>
</evidence>
<keyword evidence="3 8" id="KW-1134">Transmembrane beta strand</keyword>
<comment type="caution">
    <text evidence="12">The sequence shown here is derived from an EMBL/GenBank/DDBJ whole genome shotgun (WGS) entry which is preliminary data.</text>
</comment>
<dbReference type="PANTHER" id="PTHR30069:SF39">
    <property type="entry name" value="BLL6183 PROTEIN"/>
    <property type="match status" value="1"/>
</dbReference>
<sequence length="741" mass="81665">MAQEALPSIDIAAEGAPSAREQIASAPGFSPEKKALPVYRDPTGQTFTTVKREDFKTSPLVTIGDLVQYSPGVSFKQGNGPRDMTLSIRGSGARIGGAMRNIVLLEDGFTMTQPDGFSRTDSTDPHAYAGVDVYRGPSSALFGNWANGGAINFRTRTGAEIDGVETGHEAGSFGYLTNYTTIGKKYGDFDIALFASDARGEGSTTHTEFNTQTVNLKASYEATPTDRFTFKWVHNQLYGNVPARMSLNQFYFDPYQRGCYGLPTPSTIVSRSLCGQTAVFLNGTNGATAQVSALQSGWHRNDRRDMLGLRWEHDIDAQTVLRTQFIYDDKDFYQPIDTPVTYGDAPSINISTDLTHHGALQGRELTSNFGVWYNHTRFTTYSQNLLGWGNGDLGPLLTNKQEIMHSNLGGRFREELELAPDVTGVIALATEMSKVAALSSSVSYPSGALTTVPANRTFWNFAPEASVTWRPDREWKFYARASSGYGTPQYGFLFVNQQGLDGNNTNLKSQCNSGFDAGFDWTPTETLKVTLNGFYEWYQNEMLTQSPGNGLKNYTYNAPGSVHRGAEFLLDWRPIDGWRLLANYSYNNQIFTSFVEQRGPSSFFNRAGYKIPGVAPHELTTRIGYDIPQGDFKGVGAYLEYVLKSSYFIDNGNQLTIPGYGLVNLNMHYDRDVSIGFLKNISAFVEVRNVFDRTYVASATVIANSLTSGFQNPGFVLAQNSTGSIYSGQPRAIQGGVKFKF</sequence>
<dbReference type="InterPro" id="IPR037066">
    <property type="entry name" value="Plug_dom_sf"/>
</dbReference>
<comment type="similarity">
    <text evidence="8 9">Belongs to the TonB-dependent receptor family.</text>
</comment>
<dbReference type="Pfam" id="PF07715">
    <property type="entry name" value="Plug"/>
    <property type="match status" value="1"/>
</dbReference>
<dbReference type="CDD" id="cd01347">
    <property type="entry name" value="ligand_gated_channel"/>
    <property type="match status" value="1"/>
</dbReference>
<feature type="domain" description="TonB-dependent receptor-like beta-barrel" evidence="10">
    <location>
        <begin position="206"/>
        <end position="690"/>
    </location>
</feature>
<dbReference type="AlphaFoldDB" id="A0A2U1SU48"/>
<keyword evidence="7 8" id="KW-0998">Cell outer membrane</keyword>
<evidence type="ECO:0000256" key="7">
    <source>
        <dbReference type="ARBA" id="ARBA00023237"/>
    </source>
</evidence>
<keyword evidence="5 9" id="KW-0798">TonB box</keyword>
<evidence type="ECO:0000256" key="8">
    <source>
        <dbReference type="PROSITE-ProRule" id="PRU01360"/>
    </source>
</evidence>
<feature type="domain" description="TonB-dependent receptor plug" evidence="11">
    <location>
        <begin position="43"/>
        <end position="150"/>
    </location>
</feature>
<evidence type="ECO:0000256" key="3">
    <source>
        <dbReference type="ARBA" id="ARBA00022452"/>
    </source>
</evidence>